<feature type="domain" description="DUF6824" evidence="1">
    <location>
        <begin position="414"/>
        <end position="496"/>
    </location>
</feature>
<evidence type="ECO:0000313" key="2">
    <source>
        <dbReference type="EMBL" id="CAE0708139.1"/>
    </source>
</evidence>
<sequence>MINTFDFDFRPFRPEVVSSSDVATDIDADVDDDDETSPHGFIGANESNGIPLDDLIAQDFTNLSFNDRNAINEEMHGVASLAPDETPEMVADAIHRLSIEIDAIQHKPAFERSQQWNSLSSTGEIDCTQQIDCYNKKTLATGTLSTYVNTVDFRLRFLRAELFDVKKAAVRIVKFLELIMHLYDGDEELLRRPVRLSDIKSKEEKDFLKLGNHQLLPFRDRSGRRVIAMVPDLGEYQPSLRFRGKLFLYFWIVASDNEETQKKGVVLVFWPRIPQNRSGDSSFVPPPGGPSGWLNFVESIPVRICAFHMCDNKARRFLKHIFFAVGYFLTKQRIRVKIHSGDQTEISYQLLGYGIPVDLLPLTDSGNIKTKNLLQWLKVRRALEDSKYIDENGIRQPLPRGFLNKNIECPGLHDVIFRSGKNHMSHPGNVMFQGLIESKHNEHCIAHQDEKAVITWWVVEQVEAKGGRFLEWNNQGMWSQILDRAQVRCKVSSCFRTFRRKLNAFKNSQHNASCTSKFEHQDGNKRRKMDDGNCCNTNNMLLS</sequence>
<dbReference type="Pfam" id="PF20710">
    <property type="entry name" value="DUF6824"/>
    <property type="match status" value="1"/>
</dbReference>
<protein>
    <recommendedName>
        <fullName evidence="1">DUF6824 domain-containing protein</fullName>
    </recommendedName>
</protein>
<name>A0A7S4EEW5_9STRA</name>
<dbReference type="InterPro" id="IPR049227">
    <property type="entry name" value="DUF6824"/>
</dbReference>
<proteinExistence type="predicted"/>
<reference evidence="2" key="1">
    <citation type="submission" date="2021-01" db="EMBL/GenBank/DDBJ databases">
        <authorList>
            <person name="Corre E."/>
            <person name="Pelletier E."/>
            <person name="Niang G."/>
            <person name="Scheremetjew M."/>
            <person name="Finn R."/>
            <person name="Kale V."/>
            <person name="Holt S."/>
            <person name="Cochrane G."/>
            <person name="Meng A."/>
            <person name="Brown T."/>
            <person name="Cohen L."/>
        </authorList>
    </citation>
    <scope>NUCLEOTIDE SEQUENCE</scope>
    <source>
        <strain evidence="2">10249 10 AB</strain>
    </source>
</reference>
<evidence type="ECO:0000259" key="1">
    <source>
        <dbReference type="Pfam" id="PF20710"/>
    </source>
</evidence>
<dbReference type="InterPro" id="IPR036865">
    <property type="entry name" value="CRAL-TRIO_dom_sf"/>
</dbReference>
<dbReference type="AlphaFoldDB" id="A0A7S4EEW5"/>
<dbReference type="EMBL" id="HBIX01001134">
    <property type="protein sequence ID" value="CAE0708139.1"/>
    <property type="molecule type" value="Transcribed_RNA"/>
</dbReference>
<gene>
    <name evidence="2" type="ORF">PAUS00366_LOCUS859</name>
</gene>
<accession>A0A7S4EEW5</accession>
<organism evidence="2">
    <name type="scientific">Pseudo-nitzschia australis</name>
    <dbReference type="NCBI Taxonomy" id="44445"/>
    <lineage>
        <taxon>Eukaryota</taxon>
        <taxon>Sar</taxon>
        <taxon>Stramenopiles</taxon>
        <taxon>Ochrophyta</taxon>
        <taxon>Bacillariophyta</taxon>
        <taxon>Bacillariophyceae</taxon>
        <taxon>Bacillariophycidae</taxon>
        <taxon>Bacillariales</taxon>
        <taxon>Bacillariaceae</taxon>
        <taxon>Pseudo-nitzschia</taxon>
    </lineage>
</organism>
<dbReference type="Gene3D" id="3.40.525.10">
    <property type="entry name" value="CRAL-TRIO lipid binding domain"/>
    <property type="match status" value="1"/>
</dbReference>